<dbReference type="Proteomes" id="UP000188181">
    <property type="component" value="Chromosome"/>
</dbReference>
<dbReference type="EMBL" id="CP019646">
    <property type="protein sequence ID" value="AQQ70427.1"/>
    <property type="molecule type" value="Genomic_DNA"/>
</dbReference>
<dbReference type="Pfam" id="PF13231">
    <property type="entry name" value="PMT_2"/>
    <property type="match status" value="1"/>
</dbReference>
<dbReference type="STRING" id="1851148.SMSP2_00775"/>
<name>A0A1Q2MDN7_9BACT</name>
<feature type="transmembrane region" description="Helical" evidence="1">
    <location>
        <begin position="258"/>
        <end position="281"/>
    </location>
</feature>
<feature type="domain" description="Glycosyltransferase RgtA/B/C/D-like" evidence="2">
    <location>
        <begin position="78"/>
        <end position="217"/>
    </location>
</feature>
<dbReference type="PANTHER" id="PTHR41710">
    <property type="entry name" value="GLYCOSYL TRANSFERASE, FAMILY 39"/>
    <property type="match status" value="1"/>
</dbReference>
<feature type="transmembrane region" description="Helical" evidence="1">
    <location>
        <begin position="132"/>
        <end position="151"/>
    </location>
</feature>
<keyword evidence="1" id="KW-0472">Membrane</keyword>
<feature type="transmembrane region" description="Helical" evidence="1">
    <location>
        <begin position="88"/>
        <end position="105"/>
    </location>
</feature>
<protein>
    <submittedName>
        <fullName evidence="3">Oligosaccharyl transferase, archaeosortase A system-associated</fullName>
    </submittedName>
</protein>
<keyword evidence="1" id="KW-0812">Transmembrane</keyword>
<evidence type="ECO:0000259" key="2">
    <source>
        <dbReference type="Pfam" id="PF13231"/>
    </source>
</evidence>
<keyword evidence="1" id="KW-1133">Transmembrane helix</keyword>
<reference evidence="4" key="1">
    <citation type="submission" date="2017-02" db="EMBL/GenBank/DDBJ databases">
        <title>Comparative genomics and description of representatives of a novel lineage of planctomycetes thriving in anoxic sediments.</title>
        <authorList>
            <person name="Spring S."/>
            <person name="Bunk B."/>
            <person name="Sproer C."/>
        </authorList>
    </citation>
    <scope>NUCLEOTIDE SEQUENCE [LARGE SCALE GENOMIC DNA]</scope>
    <source>
        <strain evidence="4">SM-Chi-D1</strain>
    </source>
</reference>
<dbReference type="InterPro" id="IPR019962">
    <property type="entry name" value="CHP03663"/>
</dbReference>
<feature type="transmembrane region" description="Helical" evidence="1">
    <location>
        <begin position="158"/>
        <end position="174"/>
    </location>
</feature>
<dbReference type="AlphaFoldDB" id="A0A1Q2MDN7"/>
<gene>
    <name evidence="3" type="ORF">SMSP2_00775</name>
</gene>
<feature type="transmembrane region" description="Helical" evidence="1">
    <location>
        <begin position="5"/>
        <end position="23"/>
    </location>
</feature>
<feature type="transmembrane region" description="Helical" evidence="1">
    <location>
        <begin position="349"/>
        <end position="368"/>
    </location>
</feature>
<dbReference type="PANTHER" id="PTHR41710:SF2">
    <property type="entry name" value="GLYCOSYL TRANSFERASE FAMILY 39_83 DOMAIN-CONTAINING PROTEIN"/>
    <property type="match status" value="1"/>
</dbReference>
<dbReference type="GO" id="GO:0016740">
    <property type="term" value="F:transferase activity"/>
    <property type="evidence" value="ECO:0007669"/>
    <property type="project" value="UniProtKB-KW"/>
</dbReference>
<feature type="transmembrane region" description="Helical" evidence="1">
    <location>
        <begin position="319"/>
        <end position="337"/>
    </location>
</feature>
<sequence>MNKNYLIICFCLILITGAALRLLKPAQRPMHTDEAVHAVKFSEMLEGRPYKYDPQDYHGPILYYLSLLECQIAGIDNINQLSEAHLRFVPAAAGTLLIVLAFFMGKTAGKTEALLCSALTALSPGMLFYSRYYIQEIPLVLFTFSAIYFGWKFTQTKRYRWILLSGICTGLMIITKETWILAAAAAVVAYVLINFKKIKSETSEYGHQWVLFFVIPAIFVPAFFFSTFFTNPAALFSVFDLSPYLGKAFSHDWHLHPWYFYIKIILIAELPVVLILAAAMRPDSWDSLTRPKNSLIFFCLIFSAALELFYTIISYKTPWCLLSFYFGAILLAGFLAARALRGGTVIRRSVIAAGFLLLVLFSAGLNYYKYCDPDNPYVYAHTTEDVYDITEIINQASNVINGENTRIDVIVGRNDYWPLPWYLRNYPLTGWHSSSETLESAGDIVIIQSDMSDALAQTLYSLEKPGEKSLWMLCTKEPLQLRHGLYCDIYTRYSTYQNLNLPLRD</sequence>
<dbReference type="NCBIfam" id="TIGR03663">
    <property type="entry name" value="flippase activity-associated protein Agl23"/>
    <property type="match status" value="1"/>
</dbReference>
<evidence type="ECO:0000313" key="3">
    <source>
        <dbReference type="EMBL" id="AQQ70427.1"/>
    </source>
</evidence>
<organism evidence="3 4">
    <name type="scientific">Limihaloglobus sulfuriphilus</name>
    <dbReference type="NCBI Taxonomy" id="1851148"/>
    <lineage>
        <taxon>Bacteria</taxon>
        <taxon>Pseudomonadati</taxon>
        <taxon>Planctomycetota</taxon>
        <taxon>Phycisphaerae</taxon>
        <taxon>Sedimentisphaerales</taxon>
        <taxon>Sedimentisphaeraceae</taxon>
        <taxon>Limihaloglobus</taxon>
    </lineage>
</organism>
<dbReference type="InterPro" id="IPR038731">
    <property type="entry name" value="RgtA/B/C-like"/>
</dbReference>
<keyword evidence="3" id="KW-0808">Transferase</keyword>
<accession>A0A1Q2MDN7</accession>
<feature type="transmembrane region" description="Helical" evidence="1">
    <location>
        <begin position="293"/>
        <end position="313"/>
    </location>
</feature>
<evidence type="ECO:0000313" key="4">
    <source>
        <dbReference type="Proteomes" id="UP000188181"/>
    </source>
</evidence>
<keyword evidence="4" id="KW-1185">Reference proteome</keyword>
<evidence type="ECO:0000256" key="1">
    <source>
        <dbReference type="SAM" id="Phobius"/>
    </source>
</evidence>
<proteinExistence type="predicted"/>
<feature type="transmembrane region" description="Helical" evidence="1">
    <location>
        <begin position="210"/>
        <end position="238"/>
    </location>
</feature>
<dbReference type="KEGG" id="pbas:SMSP2_00775"/>
<feature type="transmembrane region" description="Helical" evidence="1">
    <location>
        <begin position="180"/>
        <end position="198"/>
    </location>
</feature>
<dbReference type="RefSeq" id="WP_186804843.1">
    <property type="nucleotide sequence ID" value="NZ_CP019646.1"/>
</dbReference>